<protein>
    <submittedName>
        <fullName evidence="1">Uncharacterized protein</fullName>
    </submittedName>
</protein>
<evidence type="ECO:0000313" key="1">
    <source>
        <dbReference type="EMBL" id="MBW0547748.1"/>
    </source>
</evidence>
<evidence type="ECO:0000313" key="2">
    <source>
        <dbReference type="Proteomes" id="UP000765509"/>
    </source>
</evidence>
<organism evidence="1 2">
    <name type="scientific">Austropuccinia psidii MF-1</name>
    <dbReference type="NCBI Taxonomy" id="1389203"/>
    <lineage>
        <taxon>Eukaryota</taxon>
        <taxon>Fungi</taxon>
        <taxon>Dikarya</taxon>
        <taxon>Basidiomycota</taxon>
        <taxon>Pucciniomycotina</taxon>
        <taxon>Pucciniomycetes</taxon>
        <taxon>Pucciniales</taxon>
        <taxon>Sphaerophragmiaceae</taxon>
        <taxon>Austropuccinia</taxon>
    </lineage>
</organism>
<reference evidence="1" key="1">
    <citation type="submission" date="2021-03" db="EMBL/GenBank/DDBJ databases">
        <title>Draft genome sequence of rust myrtle Austropuccinia psidii MF-1, a brazilian biotype.</title>
        <authorList>
            <person name="Quecine M.C."/>
            <person name="Pachon D.M.R."/>
            <person name="Bonatelli M.L."/>
            <person name="Correr F.H."/>
            <person name="Franceschini L.M."/>
            <person name="Leite T.F."/>
            <person name="Margarido G.R.A."/>
            <person name="Almeida C.A."/>
            <person name="Ferrarezi J.A."/>
            <person name="Labate C.A."/>
        </authorList>
    </citation>
    <scope>NUCLEOTIDE SEQUENCE</scope>
    <source>
        <strain evidence="1">MF-1</strain>
    </source>
</reference>
<keyword evidence="2" id="KW-1185">Reference proteome</keyword>
<sequence length="201" mass="22059">MLVSTCAKKAADDNTKAKPLLNEEVCALLNSLKSACSSYFAKMHSLQMALSSPPLPVLRSTSSAYEPFMQEPYHAANRFDCFQGNGASFSEWVAFLNRVLCIAFNSEMSVDDSPSLLDNHSPQENREISHFINMSIPPDFALCIGIVSSCTFSKKIFEAIKAQCCPGSCFEKLKVVWDLLQMLVENASGNPKSNTSIVISI</sequence>
<dbReference type="EMBL" id="AVOT02052841">
    <property type="protein sequence ID" value="MBW0547748.1"/>
    <property type="molecule type" value="Genomic_DNA"/>
</dbReference>
<name>A0A9Q3IPQ6_9BASI</name>
<comment type="caution">
    <text evidence="1">The sequence shown here is derived from an EMBL/GenBank/DDBJ whole genome shotgun (WGS) entry which is preliminary data.</text>
</comment>
<dbReference type="OrthoDB" id="2505547at2759"/>
<dbReference type="AlphaFoldDB" id="A0A9Q3IPQ6"/>
<gene>
    <name evidence="1" type="ORF">O181_087463</name>
</gene>
<dbReference type="Proteomes" id="UP000765509">
    <property type="component" value="Unassembled WGS sequence"/>
</dbReference>
<accession>A0A9Q3IPQ6</accession>
<proteinExistence type="predicted"/>